<reference evidence="4 5" key="1">
    <citation type="submission" date="2015-03" db="EMBL/GenBank/DDBJ databases">
        <title>RNA-seq based gene annotation and comparative genomics of four Zymoseptoria species reveal species-specific pathogenicity related genes and transposable element activity.</title>
        <authorList>
            <person name="Grandaubert J."/>
            <person name="Bhattacharyya A."/>
            <person name="Stukenbrock E.H."/>
        </authorList>
    </citation>
    <scope>NUCLEOTIDE SEQUENCE [LARGE SCALE GENOMIC DNA]</scope>
    <source>
        <strain evidence="4 5">Zb18110</strain>
    </source>
</reference>
<dbReference type="PANTHER" id="PTHR31793:SF27">
    <property type="entry name" value="NOVEL THIOESTERASE SUPERFAMILY DOMAIN AND SAPOSIN A-TYPE DOMAIN CONTAINING PROTEIN (0610012H03RIK)"/>
    <property type="match status" value="1"/>
</dbReference>
<dbReference type="GO" id="GO:0047617">
    <property type="term" value="F:fatty acyl-CoA hydrolase activity"/>
    <property type="evidence" value="ECO:0007669"/>
    <property type="project" value="TreeGrafter"/>
</dbReference>
<dbReference type="STRING" id="1047168.A0A0F4GY99"/>
<evidence type="ECO:0000259" key="3">
    <source>
        <dbReference type="Pfam" id="PF03061"/>
    </source>
</evidence>
<dbReference type="InterPro" id="IPR029069">
    <property type="entry name" value="HotDog_dom_sf"/>
</dbReference>
<evidence type="ECO:0000313" key="5">
    <source>
        <dbReference type="Proteomes" id="UP000033647"/>
    </source>
</evidence>
<dbReference type="SUPFAM" id="SSF54637">
    <property type="entry name" value="Thioesterase/thiol ester dehydrase-isomerase"/>
    <property type="match status" value="1"/>
</dbReference>
<sequence length="166" mass="18673">MAEPLGLDLASKKQRRRSDYPYTLDYRSRWSDNDMFHHLNNPVYGVLIDSIINEYLITKCGYSTSASEHIGLVGSSYCDYFGSAHYPGMINVGLRVVKLGKSSLMYEVGVFQEGEEQVKAVGGFIQIWVLRKTNKPTGEGIPAYIRKEVEKLLKGSEQDPSTKSKI</sequence>
<gene>
    <name evidence="4" type="ORF">TI39_contig54g00015</name>
</gene>
<accession>A0A0F4GY99</accession>
<dbReference type="OrthoDB" id="2420454at2759"/>
<evidence type="ECO:0000256" key="1">
    <source>
        <dbReference type="ARBA" id="ARBA00005953"/>
    </source>
</evidence>
<organism evidence="4 5">
    <name type="scientific">Zymoseptoria brevis</name>
    <dbReference type="NCBI Taxonomy" id="1047168"/>
    <lineage>
        <taxon>Eukaryota</taxon>
        <taxon>Fungi</taxon>
        <taxon>Dikarya</taxon>
        <taxon>Ascomycota</taxon>
        <taxon>Pezizomycotina</taxon>
        <taxon>Dothideomycetes</taxon>
        <taxon>Dothideomycetidae</taxon>
        <taxon>Mycosphaerellales</taxon>
        <taxon>Mycosphaerellaceae</taxon>
        <taxon>Zymoseptoria</taxon>
    </lineage>
</organism>
<dbReference type="AlphaFoldDB" id="A0A0F4GY99"/>
<dbReference type="EMBL" id="LAFY01000051">
    <property type="protein sequence ID" value="KJY02392.1"/>
    <property type="molecule type" value="Genomic_DNA"/>
</dbReference>
<dbReference type="InterPro" id="IPR006683">
    <property type="entry name" value="Thioestr_dom"/>
</dbReference>
<feature type="domain" description="Thioesterase" evidence="3">
    <location>
        <begin position="37"/>
        <end position="118"/>
    </location>
</feature>
<proteinExistence type="inferred from homology"/>
<dbReference type="InterPro" id="IPR050563">
    <property type="entry name" value="4-hydroxybenzoyl-CoA_TE"/>
</dbReference>
<dbReference type="Proteomes" id="UP000033647">
    <property type="component" value="Unassembled WGS sequence"/>
</dbReference>
<name>A0A0F4GY99_9PEZI</name>
<evidence type="ECO:0000256" key="2">
    <source>
        <dbReference type="ARBA" id="ARBA00022801"/>
    </source>
</evidence>
<comment type="similarity">
    <text evidence="1">Belongs to the 4-hydroxybenzoyl-CoA thioesterase family.</text>
</comment>
<dbReference type="Gene3D" id="3.10.129.10">
    <property type="entry name" value="Hotdog Thioesterase"/>
    <property type="match status" value="1"/>
</dbReference>
<protein>
    <submittedName>
        <fullName evidence="4">Thioesterase family protein</fullName>
    </submittedName>
</protein>
<dbReference type="PANTHER" id="PTHR31793">
    <property type="entry name" value="4-HYDROXYBENZOYL-COA THIOESTERASE FAMILY MEMBER"/>
    <property type="match status" value="1"/>
</dbReference>
<comment type="caution">
    <text evidence="4">The sequence shown here is derived from an EMBL/GenBank/DDBJ whole genome shotgun (WGS) entry which is preliminary data.</text>
</comment>
<dbReference type="CDD" id="cd00586">
    <property type="entry name" value="4HBT"/>
    <property type="match status" value="1"/>
</dbReference>
<keyword evidence="2" id="KW-0378">Hydrolase</keyword>
<keyword evidence="5" id="KW-1185">Reference proteome</keyword>
<evidence type="ECO:0000313" key="4">
    <source>
        <dbReference type="EMBL" id="KJY02392.1"/>
    </source>
</evidence>
<dbReference type="Pfam" id="PF03061">
    <property type="entry name" value="4HBT"/>
    <property type="match status" value="1"/>
</dbReference>